<keyword evidence="5" id="KW-0235">DNA replication</keyword>
<dbReference type="InterPro" id="IPR012763">
    <property type="entry name" value="DNA_pol_III_sug/sutau_N"/>
</dbReference>
<dbReference type="Gene3D" id="1.20.272.10">
    <property type="match status" value="1"/>
</dbReference>
<feature type="compositionally biased region" description="Gly residues" evidence="14">
    <location>
        <begin position="998"/>
        <end position="1012"/>
    </location>
</feature>
<dbReference type="Proteomes" id="UP000829758">
    <property type="component" value="Chromosome"/>
</dbReference>
<dbReference type="Pfam" id="PF22608">
    <property type="entry name" value="DNAX_ATPase_lid"/>
    <property type="match status" value="1"/>
</dbReference>
<evidence type="ECO:0000256" key="1">
    <source>
        <dbReference type="ARBA" id="ARBA00006360"/>
    </source>
</evidence>
<feature type="compositionally biased region" description="Low complexity" evidence="14">
    <location>
        <begin position="884"/>
        <end position="895"/>
    </location>
</feature>
<protein>
    <recommendedName>
        <fullName evidence="13">DNA polymerase III subunit gamma/tau</fullName>
        <ecNumber evidence="2">2.7.7.7</ecNumber>
    </recommendedName>
</protein>
<keyword evidence="9" id="KW-0067">ATP-binding</keyword>
<dbReference type="EMBL" id="JAJFZT010000013">
    <property type="protein sequence ID" value="MCC3274187.1"/>
    <property type="molecule type" value="Genomic_DNA"/>
</dbReference>
<feature type="region of interest" description="Disordered" evidence="14">
    <location>
        <begin position="669"/>
        <end position="1085"/>
    </location>
</feature>
<dbReference type="GO" id="GO:0006261">
    <property type="term" value="P:DNA-templated DNA replication"/>
    <property type="evidence" value="ECO:0007669"/>
    <property type="project" value="TreeGrafter"/>
</dbReference>
<sequence>MSTALYRRYRPESFADVIGQEHVTEPLMAALQKNRVNHAYLFSGPRGCGKTTSARILARCLNCAQGPTPVPCGECDSCVELARDGSGSLDVIEIDAASHGGVDDARDLRERATFAPVRDRYKIFIIDEAHMVTSAGFNALLKIVEEPPEHIKFIFATTEPDKVIGTIRSRTHHYPFRLVPPEPLLAYLEKLCAQENVSVAPGVLSLVIRAGGGSVRDTLSVLDQLMAGAGPEGLDYELAVSLLGYTPVSLLDDVVDAVAAADSATVFRAVDRVIQTGQDPRRFVEDLLERFRDLIIVNAMPDSAAAVLRGMPEDQINRMQSQAAQMGGSELSRAADITNTALTEMTGATSPRLHLELLCARILLPAADQTERGTAARVDRLERRLSYAGDPTEAMGRAAAAASPVNTVPAAAPTASQAASPAPAVDEAPSAPRGTDVAATPAPGSESRASANRSDDSSAVSSGSQSSGSQSSGSSLDWGGTWSTPVESPAASASPTAASQAAPAQPESPRSGADPNSASPQGPGQQGPGQQSQGQRAPGQHSPAQQAPGQQTPPATAPHQPAAQQGQFPAQAQAARQPASAAGGGGGQIEMIRRAWPEIMDALTSIRRATWLNVSKNSSPRAFDGKVLELAFTNPGAATNFNRPDHLENLRKAIHQVLALDCQINPIHDSSASAGESGPKADSRRAPASAPAAQAPAAATAPVAPAAPAPMAPSAPTAPPAGGTSAADSAVRGASASAPAFQNNPGQARPDQARSDQSAPAGPAWDNPATRPAAQGATARTDVTAPVAATPDSATPASTAGPNDTARKASPAAGDTSGAAWPIAAAGTTTAGTPAGAPANGAPPQAGPANGATANAASAALRRRSGGAPAGSGPAGSGSGRSGGRPSRGTGTDGPPDAPWPDEPSDPFNDAPESNAWETAEAPTDVYSGGHLSDSEWATTNWAGTGSTTRPGAAPAQNAPAASGPASVPGGTPQGTPDARGTAAQGTGAQGTAAHGSAGQGAGGQGAGGLGAAGQRSAVPGSPASAAGARGSVAAPSAPAAPTAPAGNNPNQPLSRYQKLLNEAAQRGGGAPVRGSRPVESSYVEDVPSADDITLEDSGLVGRKAIERILGGRLIEERSLDGR</sequence>
<feature type="compositionally biased region" description="Low complexity" evidence="14">
    <location>
        <begin position="686"/>
        <end position="704"/>
    </location>
</feature>
<evidence type="ECO:0000313" key="17">
    <source>
        <dbReference type="EMBL" id="UON92287.1"/>
    </source>
</evidence>
<keyword evidence="18" id="KW-1185">Reference proteome</keyword>
<keyword evidence="8" id="KW-0862">Zinc</keyword>
<feature type="compositionally biased region" description="Low complexity" evidence="14">
    <location>
        <begin position="411"/>
        <end position="425"/>
    </location>
</feature>
<dbReference type="SUPFAM" id="SSF48019">
    <property type="entry name" value="post-AAA+ oligomerization domain-like"/>
    <property type="match status" value="1"/>
</dbReference>
<feature type="compositionally biased region" description="Low complexity" evidence="14">
    <location>
        <begin position="483"/>
        <end position="509"/>
    </location>
</feature>
<keyword evidence="4 16" id="KW-0548">Nucleotidyltransferase</keyword>
<evidence type="ECO:0000256" key="4">
    <source>
        <dbReference type="ARBA" id="ARBA00022695"/>
    </source>
</evidence>
<evidence type="ECO:0000256" key="14">
    <source>
        <dbReference type="SAM" id="MobiDB-lite"/>
    </source>
</evidence>
<evidence type="ECO:0000313" key="19">
    <source>
        <dbReference type="Proteomes" id="UP001155145"/>
    </source>
</evidence>
<dbReference type="InterPro" id="IPR003593">
    <property type="entry name" value="AAA+_ATPase"/>
</dbReference>
<comment type="similarity">
    <text evidence="1">Belongs to the DnaX/STICHEL family.</text>
</comment>
<dbReference type="Pfam" id="PF12169">
    <property type="entry name" value="DNA_pol3_gamma3"/>
    <property type="match status" value="1"/>
</dbReference>
<feature type="compositionally biased region" description="Pro residues" evidence="14">
    <location>
        <begin position="705"/>
        <end position="719"/>
    </location>
</feature>
<evidence type="ECO:0000256" key="11">
    <source>
        <dbReference type="ARBA" id="ARBA00037724"/>
    </source>
</evidence>
<dbReference type="EMBL" id="CP094984">
    <property type="protein sequence ID" value="UON92287.1"/>
    <property type="molecule type" value="Genomic_DNA"/>
</dbReference>
<dbReference type="InterPro" id="IPR050238">
    <property type="entry name" value="DNA_Rep/Repair_Clamp_Loader"/>
</dbReference>
<dbReference type="Gene3D" id="1.10.8.60">
    <property type="match status" value="1"/>
</dbReference>
<dbReference type="GO" id="GO:0003677">
    <property type="term" value="F:DNA binding"/>
    <property type="evidence" value="ECO:0007669"/>
    <property type="project" value="InterPro"/>
</dbReference>
<dbReference type="RefSeq" id="WP_227929699.1">
    <property type="nucleotide sequence ID" value="NZ_CP094984.1"/>
</dbReference>
<organism evidence="16 19">
    <name type="scientific">Arthrobacter zhangbolii</name>
    <dbReference type="NCBI Taxonomy" id="2886936"/>
    <lineage>
        <taxon>Bacteria</taxon>
        <taxon>Bacillati</taxon>
        <taxon>Actinomycetota</taxon>
        <taxon>Actinomycetes</taxon>
        <taxon>Micrococcales</taxon>
        <taxon>Micrococcaceae</taxon>
        <taxon>Arthrobacter</taxon>
    </lineage>
</organism>
<name>A0A9X1MB14_9MICC</name>
<evidence type="ECO:0000256" key="2">
    <source>
        <dbReference type="ARBA" id="ARBA00012417"/>
    </source>
</evidence>
<feature type="compositionally biased region" description="Low complexity" evidence="14">
    <location>
        <begin position="979"/>
        <end position="997"/>
    </location>
</feature>
<dbReference type="Pfam" id="PF13177">
    <property type="entry name" value="DNA_pol3_delta2"/>
    <property type="match status" value="1"/>
</dbReference>
<evidence type="ECO:0000259" key="15">
    <source>
        <dbReference type="SMART" id="SM00382"/>
    </source>
</evidence>
<dbReference type="SUPFAM" id="SSF52540">
    <property type="entry name" value="P-loop containing nucleoside triphosphate hydrolases"/>
    <property type="match status" value="1"/>
</dbReference>
<evidence type="ECO:0000313" key="18">
    <source>
        <dbReference type="Proteomes" id="UP000829758"/>
    </source>
</evidence>
<dbReference type="CDD" id="cd00009">
    <property type="entry name" value="AAA"/>
    <property type="match status" value="1"/>
</dbReference>
<dbReference type="SMART" id="SM00382">
    <property type="entry name" value="AAA"/>
    <property type="match status" value="1"/>
</dbReference>
<keyword evidence="3 16" id="KW-0808">Transferase</keyword>
<evidence type="ECO:0000256" key="9">
    <source>
        <dbReference type="ARBA" id="ARBA00022840"/>
    </source>
</evidence>
<evidence type="ECO:0000256" key="12">
    <source>
        <dbReference type="ARBA" id="ARBA00049244"/>
    </source>
</evidence>
<evidence type="ECO:0000256" key="13">
    <source>
        <dbReference type="ARBA" id="ARBA00074577"/>
    </source>
</evidence>
<dbReference type="NCBIfam" id="NF005846">
    <property type="entry name" value="PRK07764.1-6"/>
    <property type="match status" value="1"/>
</dbReference>
<evidence type="ECO:0000256" key="5">
    <source>
        <dbReference type="ARBA" id="ARBA00022705"/>
    </source>
</evidence>
<dbReference type="Proteomes" id="UP001155145">
    <property type="component" value="Unassembled WGS sequence"/>
</dbReference>
<comment type="function">
    <text evidence="11">DNA polymerase III is a complex, multichain enzyme responsible for most of the replicative synthesis in bacteria. This DNA polymerase also exhibits 3' to 5' exonuclease activity.</text>
</comment>
<keyword evidence="10" id="KW-0239">DNA-directed DNA polymerase</keyword>
<dbReference type="PANTHER" id="PTHR11669">
    <property type="entry name" value="REPLICATION FACTOR C / DNA POLYMERASE III GAMMA-TAU SUBUNIT"/>
    <property type="match status" value="1"/>
</dbReference>
<accession>A0A9X1MB14</accession>
<feature type="compositionally biased region" description="Low complexity" evidence="14">
    <location>
        <begin position="720"/>
        <end position="730"/>
    </location>
</feature>
<evidence type="ECO:0000256" key="7">
    <source>
        <dbReference type="ARBA" id="ARBA00022741"/>
    </source>
</evidence>
<evidence type="ECO:0000313" key="16">
    <source>
        <dbReference type="EMBL" id="MCC3274187.1"/>
    </source>
</evidence>
<dbReference type="GO" id="GO:0005524">
    <property type="term" value="F:ATP binding"/>
    <property type="evidence" value="ECO:0007669"/>
    <property type="project" value="UniProtKB-KW"/>
</dbReference>
<feature type="domain" description="AAA+ ATPase" evidence="15">
    <location>
        <begin position="36"/>
        <end position="184"/>
    </location>
</feature>
<feature type="compositionally biased region" description="Gly residues" evidence="14">
    <location>
        <begin position="868"/>
        <end position="883"/>
    </location>
</feature>
<dbReference type="CDD" id="cd18137">
    <property type="entry name" value="HLD_clamp_pol_III_gamma_tau"/>
    <property type="match status" value="1"/>
</dbReference>
<keyword evidence="6" id="KW-0479">Metal-binding</keyword>
<feature type="compositionally biased region" description="Low complexity" evidence="14">
    <location>
        <begin position="517"/>
        <end position="581"/>
    </location>
</feature>
<dbReference type="GO" id="GO:0009360">
    <property type="term" value="C:DNA polymerase III complex"/>
    <property type="evidence" value="ECO:0007669"/>
    <property type="project" value="InterPro"/>
</dbReference>
<dbReference type="Gene3D" id="3.40.50.300">
    <property type="entry name" value="P-loop containing nucleotide triphosphate hydrolases"/>
    <property type="match status" value="1"/>
</dbReference>
<feature type="compositionally biased region" description="Polar residues" evidence="14">
    <location>
        <begin position="936"/>
        <end position="950"/>
    </location>
</feature>
<evidence type="ECO:0000256" key="8">
    <source>
        <dbReference type="ARBA" id="ARBA00022833"/>
    </source>
</evidence>
<feature type="compositionally biased region" description="Low complexity" evidence="14">
    <location>
        <begin position="445"/>
        <end position="475"/>
    </location>
</feature>
<evidence type="ECO:0000256" key="10">
    <source>
        <dbReference type="ARBA" id="ARBA00022932"/>
    </source>
</evidence>
<keyword evidence="7" id="KW-0547">Nucleotide-binding</keyword>
<dbReference type="InterPro" id="IPR022754">
    <property type="entry name" value="DNA_pol_III_gamma-3"/>
</dbReference>
<evidence type="ECO:0000256" key="6">
    <source>
        <dbReference type="ARBA" id="ARBA00022723"/>
    </source>
</evidence>
<dbReference type="NCBIfam" id="TIGR02397">
    <property type="entry name" value="dnaX_nterm"/>
    <property type="match status" value="1"/>
</dbReference>
<dbReference type="InterPro" id="IPR027417">
    <property type="entry name" value="P-loop_NTPase"/>
</dbReference>
<feature type="compositionally biased region" description="Low complexity" evidence="14">
    <location>
        <begin position="1013"/>
        <end position="1047"/>
    </location>
</feature>
<dbReference type="InterPro" id="IPR008921">
    <property type="entry name" value="DNA_pol3_clamp-load_cplx_C"/>
</dbReference>
<feature type="compositionally biased region" description="Low complexity" evidence="14">
    <location>
        <begin position="783"/>
        <end position="802"/>
    </location>
</feature>
<evidence type="ECO:0000256" key="3">
    <source>
        <dbReference type="ARBA" id="ARBA00022679"/>
    </source>
</evidence>
<gene>
    <name evidence="16" type="ORF">LJ755_15800</name>
    <name evidence="17" type="ORF">MUK71_01090</name>
</gene>
<dbReference type="AlphaFoldDB" id="A0A9X1MB14"/>
<comment type="catalytic activity">
    <reaction evidence="12">
        <text>DNA(n) + a 2'-deoxyribonucleoside 5'-triphosphate = DNA(n+1) + diphosphate</text>
        <dbReference type="Rhea" id="RHEA:22508"/>
        <dbReference type="Rhea" id="RHEA-COMP:17339"/>
        <dbReference type="Rhea" id="RHEA-COMP:17340"/>
        <dbReference type="ChEBI" id="CHEBI:33019"/>
        <dbReference type="ChEBI" id="CHEBI:61560"/>
        <dbReference type="ChEBI" id="CHEBI:173112"/>
        <dbReference type="EC" id="2.7.7.7"/>
    </reaction>
</comment>
<dbReference type="EC" id="2.7.7.7" evidence="2"/>
<dbReference type="FunFam" id="3.40.50.300:FF:000014">
    <property type="entry name" value="DNA polymerase III subunit gamma/tau"/>
    <property type="match status" value="1"/>
</dbReference>
<reference evidence="16" key="1">
    <citation type="submission" date="2021-10" db="EMBL/GenBank/DDBJ databases">
        <title>Novel species in genus Arthrobacter.</title>
        <authorList>
            <person name="Liu Y."/>
        </authorList>
    </citation>
    <scope>NUCLEOTIDE SEQUENCE</scope>
    <source>
        <strain evidence="18">zg-Y462</strain>
        <strain evidence="16">Zg-Y462</strain>
    </source>
</reference>
<dbReference type="GO" id="GO:0003887">
    <property type="term" value="F:DNA-directed DNA polymerase activity"/>
    <property type="evidence" value="ECO:0007669"/>
    <property type="project" value="UniProtKB-KW"/>
</dbReference>
<dbReference type="PANTHER" id="PTHR11669:SF0">
    <property type="entry name" value="PROTEIN STICHEL-LIKE 2"/>
    <property type="match status" value="1"/>
</dbReference>
<dbReference type="GO" id="GO:0046872">
    <property type="term" value="F:metal ion binding"/>
    <property type="evidence" value="ECO:0007669"/>
    <property type="project" value="UniProtKB-KW"/>
</dbReference>
<dbReference type="FunFam" id="1.20.272.10:FF:000003">
    <property type="entry name" value="DNA polymerase III subunit gamma/tau"/>
    <property type="match status" value="1"/>
</dbReference>
<dbReference type="InterPro" id="IPR045085">
    <property type="entry name" value="HLD_clamp_pol_III_gamma_tau"/>
</dbReference>
<feature type="region of interest" description="Disordered" evidence="14">
    <location>
        <begin position="411"/>
        <end position="587"/>
    </location>
</feature>
<feature type="compositionally biased region" description="Low complexity" evidence="14">
    <location>
        <begin position="951"/>
        <end position="971"/>
    </location>
</feature>
<proteinExistence type="inferred from homology"/>
<feature type="compositionally biased region" description="Low complexity" evidence="14">
    <location>
        <begin position="816"/>
        <end position="860"/>
    </location>
</feature>